<evidence type="ECO:0000256" key="8">
    <source>
        <dbReference type="ARBA" id="ARBA00022982"/>
    </source>
</evidence>
<evidence type="ECO:0000256" key="11">
    <source>
        <dbReference type="ARBA" id="ARBA00023136"/>
    </source>
</evidence>
<keyword evidence="9 14" id="KW-1133">Transmembrane helix</keyword>
<keyword evidence="17" id="KW-1185">Reference proteome</keyword>
<dbReference type="Proteomes" id="UP000471147">
    <property type="component" value="Unassembled WGS sequence"/>
</dbReference>
<dbReference type="AlphaFoldDB" id="A0A6I4M7P7"/>
<evidence type="ECO:0000256" key="10">
    <source>
        <dbReference type="ARBA" id="ARBA00023004"/>
    </source>
</evidence>
<dbReference type="SUPFAM" id="SSF101874">
    <property type="entry name" value="YceI-like"/>
    <property type="match status" value="1"/>
</dbReference>
<evidence type="ECO:0000256" key="5">
    <source>
        <dbReference type="ARBA" id="ARBA00022617"/>
    </source>
</evidence>
<name>A0A6I4M7P7_9SPHN</name>
<comment type="similarity">
    <text evidence="12">Belongs to the cytochrome b561 family.</text>
</comment>
<dbReference type="GO" id="GO:0020037">
    <property type="term" value="F:heme binding"/>
    <property type="evidence" value="ECO:0007669"/>
    <property type="project" value="TreeGrafter"/>
</dbReference>
<dbReference type="GO" id="GO:0022904">
    <property type="term" value="P:respiratory electron transport chain"/>
    <property type="evidence" value="ECO:0007669"/>
    <property type="project" value="InterPro"/>
</dbReference>
<feature type="transmembrane region" description="Helical" evidence="14">
    <location>
        <begin position="89"/>
        <end position="113"/>
    </location>
</feature>
<comment type="cofactor">
    <cofactor evidence="1">
        <name>heme b</name>
        <dbReference type="ChEBI" id="CHEBI:60344"/>
    </cofactor>
</comment>
<dbReference type="InterPro" id="IPR007372">
    <property type="entry name" value="Lipid/polyisoprenoid-bd_YceI"/>
</dbReference>
<dbReference type="SUPFAM" id="SSF81342">
    <property type="entry name" value="Transmembrane di-heme cytochromes"/>
    <property type="match status" value="1"/>
</dbReference>
<evidence type="ECO:0000256" key="4">
    <source>
        <dbReference type="ARBA" id="ARBA00022475"/>
    </source>
</evidence>
<dbReference type="Gene3D" id="2.40.128.110">
    <property type="entry name" value="Lipid/polyisoprenoid-binding, YceI-like"/>
    <property type="match status" value="1"/>
</dbReference>
<feature type="transmembrane region" description="Helical" evidence="14">
    <location>
        <begin position="12"/>
        <end position="29"/>
    </location>
</feature>
<keyword evidence="8" id="KW-0249">Electron transport</keyword>
<evidence type="ECO:0000256" key="6">
    <source>
        <dbReference type="ARBA" id="ARBA00022692"/>
    </source>
</evidence>
<dbReference type="GO" id="GO:0005886">
    <property type="term" value="C:plasma membrane"/>
    <property type="evidence" value="ECO:0007669"/>
    <property type="project" value="UniProtKB-SubCell"/>
</dbReference>
<keyword evidence="5" id="KW-0349">Heme</keyword>
<evidence type="ECO:0000256" key="12">
    <source>
        <dbReference type="ARBA" id="ARBA00037975"/>
    </source>
</evidence>
<evidence type="ECO:0000256" key="1">
    <source>
        <dbReference type="ARBA" id="ARBA00001970"/>
    </source>
</evidence>
<dbReference type="GO" id="GO:0009055">
    <property type="term" value="F:electron transfer activity"/>
    <property type="evidence" value="ECO:0007669"/>
    <property type="project" value="InterPro"/>
</dbReference>
<dbReference type="InterPro" id="IPR011577">
    <property type="entry name" value="Cyt_b561_bac/Ni-Hgenase"/>
</dbReference>
<dbReference type="PANTHER" id="PTHR30529">
    <property type="entry name" value="CYTOCHROME B561"/>
    <property type="match status" value="1"/>
</dbReference>
<feature type="region of interest" description="Disordered" evidence="13">
    <location>
        <begin position="219"/>
        <end position="241"/>
    </location>
</feature>
<dbReference type="Pfam" id="PF04264">
    <property type="entry name" value="YceI"/>
    <property type="match status" value="1"/>
</dbReference>
<evidence type="ECO:0000313" key="17">
    <source>
        <dbReference type="Proteomes" id="UP000471147"/>
    </source>
</evidence>
<dbReference type="RefSeq" id="WP_160354617.1">
    <property type="nucleotide sequence ID" value="NZ_SDWJ01000002.1"/>
</dbReference>
<feature type="compositionally biased region" description="Low complexity" evidence="13">
    <location>
        <begin position="219"/>
        <end position="231"/>
    </location>
</feature>
<protein>
    <recommendedName>
        <fullName evidence="15">Lipid/polyisoprenoid-binding YceI-like domain-containing protein</fullName>
    </recommendedName>
</protein>
<feature type="domain" description="Lipid/polyisoprenoid-binding YceI-like" evidence="15">
    <location>
        <begin position="262"/>
        <end position="421"/>
    </location>
</feature>
<gene>
    <name evidence="16" type="ORF">EUU23_13780</name>
</gene>
<feature type="transmembrane region" description="Helical" evidence="14">
    <location>
        <begin position="142"/>
        <end position="160"/>
    </location>
</feature>
<keyword evidence="11 14" id="KW-0472">Membrane</keyword>
<keyword evidence="4" id="KW-1003">Cell membrane</keyword>
<evidence type="ECO:0000256" key="14">
    <source>
        <dbReference type="SAM" id="Phobius"/>
    </source>
</evidence>
<evidence type="ECO:0000256" key="13">
    <source>
        <dbReference type="SAM" id="MobiDB-lite"/>
    </source>
</evidence>
<sequence>MTNARYSFIAMLLHWSIALALVFQIALGWQFETLERGANLFGLFQLHKSVGIAILVLSILRLALRYTLPRPAAFADNIWSQRAAKMVHAAFYIVMIGGPVTGWILVSTAKIGIPTMLFGTIPLPHLPIGKAFHEPAEIAHELLAWVAIGLLVLHVAGALRHQFFKGENILGRMIPWAVRRGGSVLVTLSVIFAAFGFAFWNGYTISSALPEKTAAPVSATPAAPIATPSATDTKDGAENTSEGLAEAAQETPVADTAVKLADWQIARGGRLGFTVDWNGTPINGSFGRWTGDIHFSKDDLARSAITVNVDLGSATTSDAQRDEILLGDSFFNVAAHPKATFKSSSITHVGGDTYRARGTLNLNGRTQPLSLDFNLKINGQSAKVSGTSRIKRTAFGVGSGEWAATDEVADNVSVSFNFSAKAKN</sequence>
<feature type="transmembrane region" description="Helical" evidence="14">
    <location>
        <begin position="181"/>
        <end position="200"/>
    </location>
</feature>
<evidence type="ECO:0000256" key="9">
    <source>
        <dbReference type="ARBA" id="ARBA00022989"/>
    </source>
</evidence>
<dbReference type="EMBL" id="SDWJ01000002">
    <property type="protein sequence ID" value="MVZ98758.1"/>
    <property type="molecule type" value="Genomic_DNA"/>
</dbReference>
<accession>A0A6I4M7P7</accession>
<reference evidence="16 17" key="1">
    <citation type="submission" date="2019-01" db="EMBL/GenBank/DDBJ databases">
        <title>Sphingorhabdus lacus sp.nov., isolated from an oligotrophic freshwater lake.</title>
        <authorList>
            <person name="Park M."/>
        </authorList>
    </citation>
    <scope>NUCLEOTIDE SEQUENCE [LARGE SCALE GENOMIC DNA]</scope>
    <source>
        <strain evidence="16 17">IMCC26285</strain>
    </source>
</reference>
<keyword evidence="3" id="KW-0813">Transport</keyword>
<evidence type="ECO:0000259" key="15">
    <source>
        <dbReference type="SMART" id="SM00867"/>
    </source>
</evidence>
<organism evidence="16 17">
    <name type="scientific">Sphingorhabdus profundilacus</name>
    <dbReference type="NCBI Taxonomy" id="2509718"/>
    <lineage>
        <taxon>Bacteria</taxon>
        <taxon>Pseudomonadati</taxon>
        <taxon>Pseudomonadota</taxon>
        <taxon>Alphaproteobacteria</taxon>
        <taxon>Sphingomonadales</taxon>
        <taxon>Sphingomonadaceae</taxon>
        <taxon>Sphingorhabdus</taxon>
    </lineage>
</organism>
<dbReference type="InterPro" id="IPR036761">
    <property type="entry name" value="TTHA0802/YceI-like_sf"/>
</dbReference>
<comment type="subcellular location">
    <subcellularLocation>
        <location evidence="2">Cell membrane</location>
        <topology evidence="2">Multi-pass membrane protein</topology>
    </subcellularLocation>
</comment>
<keyword evidence="7" id="KW-0479">Metal-binding</keyword>
<dbReference type="InterPro" id="IPR016174">
    <property type="entry name" value="Di-haem_cyt_TM"/>
</dbReference>
<dbReference type="SMART" id="SM00867">
    <property type="entry name" value="YceI"/>
    <property type="match status" value="1"/>
</dbReference>
<dbReference type="GO" id="GO:0046872">
    <property type="term" value="F:metal ion binding"/>
    <property type="evidence" value="ECO:0007669"/>
    <property type="project" value="UniProtKB-KW"/>
</dbReference>
<keyword evidence="6 14" id="KW-0812">Transmembrane</keyword>
<evidence type="ECO:0000313" key="16">
    <source>
        <dbReference type="EMBL" id="MVZ98758.1"/>
    </source>
</evidence>
<dbReference type="OrthoDB" id="1247465at2"/>
<comment type="caution">
    <text evidence="16">The sequence shown here is derived from an EMBL/GenBank/DDBJ whole genome shotgun (WGS) entry which is preliminary data.</text>
</comment>
<evidence type="ECO:0000256" key="2">
    <source>
        <dbReference type="ARBA" id="ARBA00004651"/>
    </source>
</evidence>
<evidence type="ECO:0000256" key="7">
    <source>
        <dbReference type="ARBA" id="ARBA00022723"/>
    </source>
</evidence>
<keyword evidence="10" id="KW-0408">Iron</keyword>
<proteinExistence type="inferred from homology"/>
<evidence type="ECO:0000256" key="3">
    <source>
        <dbReference type="ARBA" id="ARBA00022448"/>
    </source>
</evidence>
<dbReference type="PANTHER" id="PTHR30529:SF1">
    <property type="entry name" value="CYTOCHROME B561 HOMOLOG 2"/>
    <property type="match status" value="1"/>
</dbReference>
<dbReference type="InterPro" id="IPR052168">
    <property type="entry name" value="Cytochrome_b561_oxidase"/>
</dbReference>
<dbReference type="Pfam" id="PF01292">
    <property type="entry name" value="Ni_hydr_CYTB"/>
    <property type="match status" value="1"/>
</dbReference>
<feature type="transmembrane region" description="Helical" evidence="14">
    <location>
        <begin position="49"/>
        <end position="68"/>
    </location>
</feature>